<dbReference type="SUPFAM" id="SSF48403">
    <property type="entry name" value="Ankyrin repeat"/>
    <property type="match status" value="1"/>
</dbReference>
<protein>
    <submittedName>
        <fullName evidence="5">Ankyrin repeats (3 copies) domain-containing protein</fullName>
    </submittedName>
</protein>
<dbReference type="PANTHER" id="PTHR24171:SF8">
    <property type="entry name" value="BRCA1-ASSOCIATED RING DOMAIN PROTEIN 1"/>
    <property type="match status" value="1"/>
</dbReference>
<keyword evidence="1" id="KW-0677">Repeat</keyword>
<evidence type="ECO:0000256" key="2">
    <source>
        <dbReference type="ARBA" id="ARBA00023043"/>
    </source>
</evidence>
<feature type="compositionally biased region" description="Basic and acidic residues" evidence="4">
    <location>
        <begin position="125"/>
        <end position="136"/>
    </location>
</feature>
<dbReference type="Gene3D" id="1.25.40.20">
    <property type="entry name" value="Ankyrin repeat-containing domain"/>
    <property type="match status" value="1"/>
</dbReference>
<dbReference type="Pfam" id="PF12796">
    <property type="entry name" value="Ank_2"/>
    <property type="match status" value="1"/>
</dbReference>
<proteinExistence type="predicted"/>
<dbReference type="PROSITE" id="PS50297">
    <property type="entry name" value="ANK_REP_REGION"/>
    <property type="match status" value="2"/>
</dbReference>
<sequence>MGRAVSEASDDEDEKTSLREAAVEISGTTALHMAACEQYPKTVDLLLSKGANANAADINGRTPLMEAALWGRLQNVEILLRHGADKFLACIERDRLMLPVDFARPLREKAQSRRLCEGGSSSAEYMEKEERSPLNE</sequence>
<evidence type="ECO:0000256" key="4">
    <source>
        <dbReference type="SAM" id="MobiDB-lite"/>
    </source>
</evidence>
<dbReference type="SMART" id="SM00248">
    <property type="entry name" value="ANK"/>
    <property type="match status" value="2"/>
</dbReference>
<dbReference type="GO" id="GO:0004842">
    <property type="term" value="F:ubiquitin-protein transferase activity"/>
    <property type="evidence" value="ECO:0007669"/>
    <property type="project" value="TreeGrafter"/>
</dbReference>
<feature type="repeat" description="ANK" evidence="3">
    <location>
        <begin position="26"/>
        <end position="58"/>
    </location>
</feature>
<dbReference type="Proteomes" id="UP000824596">
    <property type="component" value="Unassembled WGS sequence"/>
</dbReference>
<name>A0A9P8SG15_9HYPO</name>
<dbReference type="GO" id="GO:0085020">
    <property type="term" value="P:protein K6-linked ubiquitination"/>
    <property type="evidence" value="ECO:0007669"/>
    <property type="project" value="TreeGrafter"/>
</dbReference>
<gene>
    <name evidence="5" type="ORF">HRG_07414</name>
</gene>
<evidence type="ECO:0000256" key="3">
    <source>
        <dbReference type="PROSITE-ProRule" id="PRU00023"/>
    </source>
</evidence>
<dbReference type="InterPro" id="IPR002110">
    <property type="entry name" value="Ankyrin_rpt"/>
</dbReference>
<dbReference type="EMBL" id="JAIZPD010000008">
    <property type="protein sequence ID" value="KAH0961336.1"/>
    <property type="molecule type" value="Genomic_DNA"/>
</dbReference>
<dbReference type="InterPro" id="IPR036770">
    <property type="entry name" value="Ankyrin_rpt-contain_sf"/>
</dbReference>
<reference evidence="5" key="1">
    <citation type="submission" date="2021-09" db="EMBL/GenBank/DDBJ databases">
        <title>A high-quality genome of the endoparasitic fungus Hirsutella rhossiliensis with a comparison of Hirsutella genomes reveals transposable elements contributing to genome size variation.</title>
        <authorList>
            <person name="Lin R."/>
            <person name="Jiao Y."/>
            <person name="Sun X."/>
            <person name="Ling J."/>
            <person name="Xie B."/>
            <person name="Cheng X."/>
        </authorList>
    </citation>
    <scope>NUCLEOTIDE SEQUENCE</scope>
    <source>
        <strain evidence="5">HR02</strain>
    </source>
</reference>
<accession>A0A9P8SG15</accession>
<dbReference type="OrthoDB" id="341259at2759"/>
<keyword evidence="6" id="KW-1185">Reference proteome</keyword>
<dbReference type="GeneID" id="68356543"/>
<keyword evidence="2 3" id="KW-0040">ANK repeat</keyword>
<dbReference type="PANTHER" id="PTHR24171">
    <property type="entry name" value="ANKYRIN REPEAT DOMAIN-CONTAINING PROTEIN 39-RELATED"/>
    <property type="match status" value="1"/>
</dbReference>
<dbReference type="RefSeq" id="XP_044718849.1">
    <property type="nucleotide sequence ID" value="XM_044865885.1"/>
</dbReference>
<dbReference type="AlphaFoldDB" id="A0A9P8SG15"/>
<organism evidence="5 6">
    <name type="scientific">Hirsutella rhossiliensis</name>
    <dbReference type="NCBI Taxonomy" id="111463"/>
    <lineage>
        <taxon>Eukaryota</taxon>
        <taxon>Fungi</taxon>
        <taxon>Dikarya</taxon>
        <taxon>Ascomycota</taxon>
        <taxon>Pezizomycotina</taxon>
        <taxon>Sordariomycetes</taxon>
        <taxon>Hypocreomycetidae</taxon>
        <taxon>Hypocreales</taxon>
        <taxon>Ophiocordycipitaceae</taxon>
        <taxon>Hirsutella</taxon>
    </lineage>
</organism>
<dbReference type="PROSITE" id="PS50088">
    <property type="entry name" value="ANK_REPEAT"/>
    <property type="match status" value="2"/>
</dbReference>
<comment type="caution">
    <text evidence="5">The sequence shown here is derived from an EMBL/GenBank/DDBJ whole genome shotgun (WGS) entry which is preliminary data.</text>
</comment>
<evidence type="ECO:0000256" key="1">
    <source>
        <dbReference type="ARBA" id="ARBA00022737"/>
    </source>
</evidence>
<evidence type="ECO:0000313" key="5">
    <source>
        <dbReference type="EMBL" id="KAH0961336.1"/>
    </source>
</evidence>
<evidence type="ECO:0000313" key="6">
    <source>
        <dbReference type="Proteomes" id="UP000824596"/>
    </source>
</evidence>
<feature type="repeat" description="ANK" evidence="3">
    <location>
        <begin position="59"/>
        <end position="85"/>
    </location>
</feature>
<feature type="region of interest" description="Disordered" evidence="4">
    <location>
        <begin position="109"/>
        <end position="136"/>
    </location>
</feature>